<evidence type="ECO:0000256" key="3">
    <source>
        <dbReference type="ARBA" id="ARBA00013194"/>
    </source>
</evidence>
<evidence type="ECO:0000259" key="8">
    <source>
        <dbReference type="PROSITE" id="PS50059"/>
    </source>
</evidence>
<dbReference type="PROSITE" id="PS51257">
    <property type="entry name" value="PROKAR_LIPOPROTEIN"/>
    <property type="match status" value="1"/>
</dbReference>
<reference evidence="9 10" key="1">
    <citation type="submission" date="2018-09" db="EMBL/GenBank/DDBJ databases">
        <title>Comparative genomics of Leucobacter spp.</title>
        <authorList>
            <person name="Reis A.C."/>
            <person name="Kolvenbach B.A."/>
            <person name="Corvini P.F.X."/>
            <person name="Nunes O.C."/>
        </authorList>
    </citation>
    <scope>NUCLEOTIDE SEQUENCE [LARGE SCALE GENOMIC DNA]</scope>
    <source>
        <strain evidence="9 10">TAN 31504</strain>
    </source>
</reference>
<organism evidence="9 10">
    <name type="scientific">Leucobacter chromiireducens subsp. solipictus</name>
    <dbReference type="NCBI Taxonomy" id="398235"/>
    <lineage>
        <taxon>Bacteria</taxon>
        <taxon>Bacillati</taxon>
        <taxon>Actinomycetota</taxon>
        <taxon>Actinomycetes</taxon>
        <taxon>Micrococcales</taxon>
        <taxon>Microbacteriaceae</taxon>
        <taxon>Leucobacter</taxon>
    </lineage>
</organism>
<gene>
    <name evidence="9" type="ORF">D3230_07795</name>
</gene>
<dbReference type="Pfam" id="PF00254">
    <property type="entry name" value="FKBP_C"/>
    <property type="match status" value="1"/>
</dbReference>
<feature type="signal peptide" evidence="7">
    <location>
        <begin position="1"/>
        <end position="25"/>
    </location>
</feature>
<dbReference type="InterPro" id="IPR001179">
    <property type="entry name" value="PPIase_FKBP_dom"/>
</dbReference>
<dbReference type="GO" id="GO:0016853">
    <property type="term" value="F:isomerase activity"/>
    <property type="evidence" value="ECO:0007669"/>
    <property type="project" value="UniProtKB-KW"/>
</dbReference>
<dbReference type="SUPFAM" id="SSF54534">
    <property type="entry name" value="FKBP-like"/>
    <property type="match status" value="1"/>
</dbReference>
<keyword evidence="10" id="KW-1185">Reference proteome</keyword>
<dbReference type="PANTHER" id="PTHR43811:SF19">
    <property type="entry name" value="39 KDA FK506-BINDING NUCLEAR PROTEIN"/>
    <property type="match status" value="1"/>
</dbReference>
<dbReference type="PROSITE" id="PS50059">
    <property type="entry name" value="FKBP_PPIASE"/>
    <property type="match status" value="1"/>
</dbReference>
<feature type="domain" description="PPIase FKBP-type" evidence="8">
    <location>
        <begin position="244"/>
        <end position="339"/>
    </location>
</feature>
<evidence type="ECO:0000256" key="1">
    <source>
        <dbReference type="ARBA" id="ARBA00000971"/>
    </source>
</evidence>
<dbReference type="Proteomes" id="UP001645859">
    <property type="component" value="Unassembled WGS sequence"/>
</dbReference>
<keyword evidence="5 6" id="KW-0413">Isomerase</keyword>
<proteinExistence type="inferred from homology"/>
<dbReference type="EC" id="5.2.1.8" evidence="3 6"/>
<dbReference type="RefSeq" id="WP_202344453.1">
    <property type="nucleotide sequence ID" value="NZ_BAAAPI010000013.1"/>
</dbReference>
<evidence type="ECO:0000256" key="6">
    <source>
        <dbReference type="PROSITE-ProRule" id="PRU00277"/>
    </source>
</evidence>
<name>A0ABS1SF68_9MICO</name>
<comment type="caution">
    <text evidence="9">The sequence shown here is derived from an EMBL/GenBank/DDBJ whole genome shotgun (WGS) entry which is preliminary data.</text>
</comment>
<evidence type="ECO:0000256" key="7">
    <source>
        <dbReference type="SAM" id="SignalP"/>
    </source>
</evidence>
<accession>A0ABS1SF68</accession>
<sequence length="342" mass="36190">MKLSRTLLPAALAGALLLTGCSAGGSPTKDEAGADCVAPGAASEAVKVTGSTGVDLKLDAKTPLKTTEFERSVLTEGEGGVVKEGDAISVSMTTFNGTTGDEMDQLPESPVPFEKDKLVSWAYEGIRCAVPGQQIALIAPYAEMFQTTDPEQTGYEGMTKDTPIVIVMEFGEISEVPKEPGTLAPDELLKKAEGKAQEAPAGFPTVKLDKDGAPTITMPEGEKAPAELEVATLIEGDGETVEPGDRVYVNYRGVIWRTGEEFDSSWKRGEAAAFKTNEVIPGFTKALEGQKVGSQVISVVPPKDGYGDNLESQLKMSNPDFDVKNDDTLVFVLDIVGTVHAE</sequence>
<protein>
    <recommendedName>
        <fullName evidence="3 6">peptidylprolyl isomerase</fullName>
        <ecNumber evidence="3 6">5.2.1.8</ecNumber>
    </recommendedName>
</protein>
<dbReference type="Gene3D" id="3.10.50.40">
    <property type="match status" value="1"/>
</dbReference>
<evidence type="ECO:0000256" key="5">
    <source>
        <dbReference type="ARBA" id="ARBA00023235"/>
    </source>
</evidence>
<evidence type="ECO:0000256" key="2">
    <source>
        <dbReference type="ARBA" id="ARBA00006577"/>
    </source>
</evidence>
<dbReference type="InterPro" id="IPR046357">
    <property type="entry name" value="PPIase_dom_sf"/>
</dbReference>
<comment type="similarity">
    <text evidence="2">Belongs to the FKBP-type PPIase family.</text>
</comment>
<evidence type="ECO:0000313" key="9">
    <source>
        <dbReference type="EMBL" id="MBL3679200.1"/>
    </source>
</evidence>
<keyword evidence="7" id="KW-0732">Signal</keyword>
<dbReference type="PANTHER" id="PTHR43811">
    <property type="entry name" value="FKBP-TYPE PEPTIDYL-PROLYL CIS-TRANS ISOMERASE FKPA"/>
    <property type="match status" value="1"/>
</dbReference>
<comment type="catalytic activity">
    <reaction evidence="1 6">
        <text>[protein]-peptidylproline (omega=180) = [protein]-peptidylproline (omega=0)</text>
        <dbReference type="Rhea" id="RHEA:16237"/>
        <dbReference type="Rhea" id="RHEA-COMP:10747"/>
        <dbReference type="Rhea" id="RHEA-COMP:10748"/>
        <dbReference type="ChEBI" id="CHEBI:83833"/>
        <dbReference type="ChEBI" id="CHEBI:83834"/>
        <dbReference type="EC" id="5.2.1.8"/>
    </reaction>
</comment>
<evidence type="ECO:0000256" key="4">
    <source>
        <dbReference type="ARBA" id="ARBA00023110"/>
    </source>
</evidence>
<dbReference type="EMBL" id="QYAC01000003">
    <property type="protein sequence ID" value="MBL3679200.1"/>
    <property type="molecule type" value="Genomic_DNA"/>
</dbReference>
<evidence type="ECO:0000313" key="10">
    <source>
        <dbReference type="Proteomes" id="UP001645859"/>
    </source>
</evidence>
<feature type="chain" id="PRO_5045486122" description="peptidylprolyl isomerase" evidence="7">
    <location>
        <begin position="26"/>
        <end position="342"/>
    </location>
</feature>
<keyword evidence="4 6" id="KW-0697">Rotamase</keyword>